<feature type="region of interest" description="Disordered" evidence="1">
    <location>
        <begin position="1"/>
        <end position="86"/>
    </location>
</feature>
<gene>
    <name evidence="2" type="ORF">MBM_09574</name>
</gene>
<protein>
    <submittedName>
        <fullName evidence="2">Uncharacterized protein</fullName>
    </submittedName>
</protein>
<feature type="compositionally biased region" description="Polar residues" evidence="1">
    <location>
        <begin position="106"/>
        <end position="126"/>
    </location>
</feature>
<dbReference type="EMBL" id="JH921460">
    <property type="protein sequence ID" value="EKD12253.1"/>
    <property type="molecule type" value="Genomic_DNA"/>
</dbReference>
<name>K1WUH3_MARBU</name>
<proteinExistence type="predicted"/>
<evidence type="ECO:0000313" key="3">
    <source>
        <dbReference type="Proteomes" id="UP000006753"/>
    </source>
</evidence>
<feature type="compositionally biased region" description="Polar residues" evidence="1">
    <location>
        <begin position="169"/>
        <end position="183"/>
    </location>
</feature>
<evidence type="ECO:0000256" key="1">
    <source>
        <dbReference type="SAM" id="MobiDB-lite"/>
    </source>
</evidence>
<feature type="compositionally biased region" description="Basic and acidic residues" evidence="1">
    <location>
        <begin position="1"/>
        <end position="18"/>
    </location>
</feature>
<feature type="compositionally biased region" description="Low complexity" evidence="1">
    <location>
        <begin position="47"/>
        <end position="58"/>
    </location>
</feature>
<accession>K1WUH3</accession>
<feature type="compositionally biased region" description="Gly residues" evidence="1">
    <location>
        <begin position="446"/>
        <end position="459"/>
    </location>
</feature>
<dbReference type="HOGENOM" id="CLU_535359_0_0_1"/>
<reference evidence="2 3" key="1">
    <citation type="journal article" date="2012" name="BMC Genomics">
        <title>Sequencing the genome of Marssonina brunnea reveals fungus-poplar co-evolution.</title>
        <authorList>
            <person name="Zhu S."/>
            <person name="Cao Y.-Z."/>
            <person name="Jiang C."/>
            <person name="Tan B.-Y."/>
            <person name="Wang Z."/>
            <person name="Feng S."/>
            <person name="Zhang L."/>
            <person name="Su X.-H."/>
            <person name="Brejova B."/>
            <person name="Vinar T."/>
            <person name="Xu M."/>
            <person name="Wang M.-X."/>
            <person name="Zhang S.-G."/>
            <person name="Huang M.-R."/>
            <person name="Wu R."/>
            <person name="Zhou Y."/>
        </authorList>
    </citation>
    <scope>NUCLEOTIDE SEQUENCE [LARGE SCALE GENOMIC DNA]</scope>
    <source>
        <strain evidence="2 3">MB_m1</strain>
    </source>
</reference>
<feature type="compositionally biased region" description="Low complexity" evidence="1">
    <location>
        <begin position="155"/>
        <end position="168"/>
    </location>
</feature>
<feature type="region of interest" description="Disordered" evidence="1">
    <location>
        <begin position="106"/>
        <end position="192"/>
    </location>
</feature>
<dbReference type="OrthoDB" id="5425043at2759"/>
<dbReference type="Proteomes" id="UP000006753">
    <property type="component" value="Unassembled WGS sequence"/>
</dbReference>
<dbReference type="KEGG" id="mbe:MBM_09574"/>
<evidence type="ECO:0000313" key="2">
    <source>
        <dbReference type="EMBL" id="EKD12253.1"/>
    </source>
</evidence>
<feature type="compositionally biased region" description="Polar residues" evidence="1">
    <location>
        <begin position="138"/>
        <end position="149"/>
    </location>
</feature>
<keyword evidence="3" id="KW-1185">Reference proteome</keyword>
<organism evidence="2 3">
    <name type="scientific">Marssonina brunnea f. sp. multigermtubi (strain MB_m1)</name>
    <name type="common">Marssonina leaf spot fungus</name>
    <dbReference type="NCBI Taxonomy" id="1072389"/>
    <lineage>
        <taxon>Eukaryota</taxon>
        <taxon>Fungi</taxon>
        <taxon>Dikarya</taxon>
        <taxon>Ascomycota</taxon>
        <taxon>Pezizomycotina</taxon>
        <taxon>Leotiomycetes</taxon>
        <taxon>Helotiales</taxon>
        <taxon>Drepanopezizaceae</taxon>
        <taxon>Drepanopeziza</taxon>
    </lineage>
</organism>
<dbReference type="AlphaFoldDB" id="K1WUH3"/>
<feature type="compositionally biased region" description="Polar residues" evidence="1">
    <location>
        <begin position="35"/>
        <end position="46"/>
    </location>
</feature>
<feature type="region of interest" description="Disordered" evidence="1">
    <location>
        <begin position="418"/>
        <end position="509"/>
    </location>
</feature>
<sequence>MAPKKRADAAAAAREPRGGRGGRGQGRGGIQEGAQSSMSNPPARNDQSMSQEGQQGQQNRPLPARNSGLPTFGNPNFSPNIDPRLQSAGGLVDQAFNPQIALLHGNQSGRNFSGETSGGASRSSATFIPATPSHRSALPSTATPRSSLADTPRATESTSNTPTTGTSTQPDLQPSYANFQQPSAPLAKKSRPRKNLIKEALANRDIDEDIASDSDLADNDKSLLRKFDREVRINSFMFHSWFFAPHVIRKIFGQDLKDTDSVFNTCKTKFKDNIRTQKHEMLRKLKENMKEIENTLPDVWALDDDQFRDRLFSLLNQTTFHHIWYYLEGIISLEKSEELGQYFIRTVYSNLAVASRAWMRGVEGQGKGDLRTKLMQIYDSLPKHSAFQDLDVSDFAFVDKAKKEPAVKVDYQKILSENVKLSRPPPSKKRQAQDDDPFVDNSQQGGTSGAGAELGGGTPQGAARFLFGSDGAMDDEPRFDGDNYQGAEEEEDSQTMRGSPTPARFYHFQ</sequence>
<feature type="compositionally biased region" description="Gly residues" evidence="1">
    <location>
        <begin position="19"/>
        <end position="31"/>
    </location>
</feature>
<dbReference type="InParanoid" id="K1WUH3"/>